<keyword evidence="1" id="KW-0812">Transmembrane</keyword>
<dbReference type="AlphaFoldDB" id="A0A915JW77"/>
<evidence type="ECO:0000313" key="2">
    <source>
        <dbReference type="Proteomes" id="UP000887565"/>
    </source>
</evidence>
<name>A0A915JW77_ROMCU</name>
<feature type="transmembrane region" description="Helical" evidence="1">
    <location>
        <begin position="21"/>
        <end position="39"/>
    </location>
</feature>
<dbReference type="WBParaSite" id="nRc.2.0.1.t30284-RA">
    <property type="protein sequence ID" value="nRc.2.0.1.t30284-RA"/>
    <property type="gene ID" value="nRc.2.0.1.g30284"/>
</dbReference>
<keyword evidence="1" id="KW-1133">Transmembrane helix</keyword>
<protein>
    <submittedName>
        <fullName evidence="3">Uncharacterized protein</fullName>
    </submittedName>
</protein>
<accession>A0A915JW77</accession>
<reference evidence="3" key="1">
    <citation type="submission" date="2022-11" db="UniProtKB">
        <authorList>
            <consortium name="WormBaseParasite"/>
        </authorList>
    </citation>
    <scope>IDENTIFICATION</scope>
</reference>
<keyword evidence="1" id="KW-0472">Membrane</keyword>
<dbReference type="Proteomes" id="UP000887565">
    <property type="component" value="Unplaced"/>
</dbReference>
<proteinExistence type="predicted"/>
<sequence>MDKKKVTKASSNDQRPLFSKFWLVISITLLSTLTGKVAFGPKNSLKITLIGTYRQEEQRKLCTLSQNRKFSPEYSFSRNFMKKSRPIVSENFYNLNFLNFGENNEKAGRSCYRALRRKISILRPANTLEHLFFRLFVFDYRSSIVIISPFDEADMPADLGLPLTAYKVCPDDKNTLFEENSLHVRSKYKYCALGLNAHFQTTKWNLVQLNELQPTEQESFKKTEHLQIYY</sequence>
<evidence type="ECO:0000256" key="1">
    <source>
        <dbReference type="SAM" id="Phobius"/>
    </source>
</evidence>
<keyword evidence="2" id="KW-1185">Reference proteome</keyword>
<evidence type="ECO:0000313" key="3">
    <source>
        <dbReference type="WBParaSite" id="nRc.2.0.1.t30284-RA"/>
    </source>
</evidence>
<organism evidence="2 3">
    <name type="scientific">Romanomermis culicivorax</name>
    <name type="common">Nematode worm</name>
    <dbReference type="NCBI Taxonomy" id="13658"/>
    <lineage>
        <taxon>Eukaryota</taxon>
        <taxon>Metazoa</taxon>
        <taxon>Ecdysozoa</taxon>
        <taxon>Nematoda</taxon>
        <taxon>Enoplea</taxon>
        <taxon>Dorylaimia</taxon>
        <taxon>Mermithida</taxon>
        <taxon>Mermithoidea</taxon>
        <taxon>Mermithidae</taxon>
        <taxon>Romanomermis</taxon>
    </lineage>
</organism>